<name>A0A061RGF7_9CHLO</name>
<evidence type="ECO:0000313" key="2">
    <source>
        <dbReference type="EMBL" id="JAC71043.1"/>
    </source>
</evidence>
<accession>A0A061RGF7</accession>
<sequence>PGGFVLGAAKNRGPCPCPRWMASGGPENSVGEGGSWRGSPGRGEQALALGPEPPSANAPHQIRESRPWNLPKFSGDAVGSVPSPFLPLFSPFSL</sequence>
<feature type="non-terminal residue" evidence="2">
    <location>
        <position position="1"/>
    </location>
</feature>
<reference evidence="2" key="1">
    <citation type="submission" date="2014-05" db="EMBL/GenBank/DDBJ databases">
        <title>The transcriptome of the halophilic microalga Tetraselmis sp. GSL018 isolated from the Great Salt Lake, Utah.</title>
        <authorList>
            <person name="Jinkerson R.E."/>
            <person name="D'Adamo S."/>
            <person name="Posewitz M.C."/>
        </authorList>
    </citation>
    <scope>NUCLEOTIDE SEQUENCE</scope>
    <source>
        <strain evidence="2">GSL018</strain>
    </source>
</reference>
<feature type="non-terminal residue" evidence="2">
    <location>
        <position position="94"/>
    </location>
</feature>
<gene>
    <name evidence="2" type="ORF">TSPGSL018_2820</name>
</gene>
<protein>
    <submittedName>
        <fullName evidence="2">Uncharacterized protein</fullName>
    </submittedName>
</protein>
<organism evidence="2">
    <name type="scientific">Tetraselmis sp. GSL018</name>
    <dbReference type="NCBI Taxonomy" id="582737"/>
    <lineage>
        <taxon>Eukaryota</taxon>
        <taxon>Viridiplantae</taxon>
        <taxon>Chlorophyta</taxon>
        <taxon>core chlorophytes</taxon>
        <taxon>Chlorodendrophyceae</taxon>
        <taxon>Chlorodendrales</taxon>
        <taxon>Chlorodendraceae</taxon>
        <taxon>Tetraselmis</taxon>
    </lineage>
</organism>
<proteinExistence type="predicted"/>
<dbReference type="EMBL" id="GBEZ01015091">
    <property type="protein sequence ID" value="JAC71043.1"/>
    <property type="molecule type" value="Transcribed_RNA"/>
</dbReference>
<evidence type="ECO:0000256" key="1">
    <source>
        <dbReference type="SAM" id="MobiDB-lite"/>
    </source>
</evidence>
<feature type="region of interest" description="Disordered" evidence="1">
    <location>
        <begin position="20"/>
        <end position="68"/>
    </location>
</feature>
<dbReference type="AlphaFoldDB" id="A0A061RGF7"/>